<name>A0ABW3I5P0_9FLAO</name>
<dbReference type="Proteomes" id="UP001596997">
    <property type="component" value="Unassembled WGS sequence"/>
</dbReference>
<protein>
    <submittedName>
        <fullName evidence="1">TerB family tellurite resistance protein</fullName>
    </submittedName>
</protein>
<evidence type="ECO:0000313" key="1">
    <source>
        <dbReference type="EMBL" id="MFD0965218.1"/>
    </source>
</evidence>
<dbReference type="SUPFAM" id="SSF158682">
    <property type="entry name" value="TerB-like"/>
    <property type="match status" value="1"/>
</dbReference>
<dbReference type="InterPro" id="IPR029024">
    <property type="entry name" value="TerB-like"/>
</dbReference>
<dbReference type="Gene3D" id="1.10.3680.10">
    <property type="entry name" value="TerB-like"/>
    <property type="match status" value="1"/>
</dbReference>
<reference evidence="2" key="1">
    <citation type="journal article" date="2019" name="Int. J. Syst. Evol. Microbiol.">
        <title>The Global Catalogue of Microorganisms (GCM) 10K type strain sequencing project: providing services to taxonomists for standard genome sequencing and annotation.</title>
        <authorList>
            <consortium name="The Broad Institute Genomics Platform"/>
            <consortium name="The Broad Institute Genome Sequencing Center for Infectious Disease"/>
            <person name="Wu L."/>
            <person name="Ma J."/>
        </authorList>
    </citation>
    <scope>NUCLEOTIDE SEQUENCE [LARGE SCALE GENOMIC DNA]</scope>
    <source>
        <strain evidence="2">CCUG 62114</strain>
    </source>
</reference>
<dbReference type="EMBL" id="JBHTJM010000011">
    <property type="protein sequence ID" value="MFD0965218.1"/>
    <property type="molecule type" value="Genomic_DNA"/>
</dbReference>
<keyword evidence="2" id="KW-1185">Reference proteome</keyword>
<proteinExistence type="predicted"/>
<comment type="caution">
    <text evidence="1">The sequence shown here is derived from an EMBL/GenBank/DDBJ whole genome shotgun (WGS) entry which is preliminary data.</text>
</comment>
<sequence length="144" mass="16153">MSIKDLYTSGFIKRNNGHFAAIVRVALSDGDIVEAEKQFLDRLARKLTISETEYANILENPTAYPINPPTTYNRRLERLFDLVRMVYADLDIKDAQVSVLERIAVGLGFAPANVTYVVQKALALVAEGVDDVDTFSDEIKNMNR</sequence>
<evidence type="ECO:0000313" key="2">
    <source>
        <dbReference type="Proteomes" id="UP001596997"/>
    </source>
</evidence>
<organism evidence="1 2">
    <name type="scientific">Pseudofulvibacter geojedonensis</name>
    <dbReference type="NCBI Taxonomy" id="1123758"/>
    <lineage>
        <taxon>Bacteria</taxon>
        <taxon>Pseudomonadati</taxon>
        <taxon>Bacteroidota</taxon>
        <taxon>Flavobacteriia</taxon>
        <taxon>Flavobacteriales</taxon>
        <taxon>Flavobacteriaceae</taxon>
        <taxon>Pseudofulvibacter</taxon>
    </lineage>
</organism>
<accession>A0ABW3I5P0</accession>
<dbReference type="RefSeq" id="WP_377717358.1">
    <property type="nucleotide sequence ID" value="NZ_JBHTJM010000011.1"/>
</dbReference>
<gene>
    <name evidence="1" type="ORF">ACFQ1O_14465</name>
</gene>
<dbReference type="CDD" id="cd07177">
    <property type="entry name" value="terB_like"/>
    <property type="match status" value="1"/>
</dbReference>